<evidence type="ECO:0000313" key="1">
    <source>
        <dbReference type="EMBL" id="SCB55790.1"/>
    </source>
</evidence>
<dbReference type="AlphaFoldDB" id="A0A1C3XU73"/>
<reference evidence="2" key="1">
    <citation type="submission" date="2016-08" db="EMBL/GenBank/DDBJ databases">
        <authorList>
            <person name="Varghese N."/>
            <person name="Submissions Spin"/>
        </authorList>
    </citation>
    <scope>NUCLEOTIDE SEQUENCE [LARGE SCALE GENOMIC DNA]</scope>
    <source>
        <strain evidence="2">ERR11</strain>
    </source>
</reference>
<sequence>MPRADRALVPKSRFRHSVNRDRSAACRTLWQPAHNRTHALGKVGGASAEVINRCFLDNRASPPGCHPTTSPCPISWCFRPCELLKADALNETTDKVFKAVYRDQKAISYEGPVLMMLKIASRTVPVVYDLHSNSFAMRWERRSSRPIIRWCAIQHYQENALFGALAADGSAVGFFALRPPDIIRKRYAK</sequence>
<keyword evidence="2" id="KW-1185">Reference proteome</keyword>
<dbReference type="EMBL" id="FMAI01000054">
    <property type="protein sequence ID" value="SCB55790.1"/>
    <property type="molecule type" value="Genomic_DNA"/>
</dbReference>
<accession>A0A1C3XU73</accession>
<proteinExistence type="predicted"/>
<evidence type="ECO:0000313" key="2">
    <source>
        <dbReference type="Proteomes" id="UP000199184"/>
    </source>
</evidence>
<protein>
    <submittedName>
        <fullName evidence="1">Uncharacterized protein</fullName>
    </submittedName>
</protein>
<gene>
    <name evidence="1" type="ORF">GA0061098_105411</name>
</gene>
<dbReference type="Proteomes" id="UP000199184">
    <property type="component" value="Unassembled WGS sequence"/>
</dbReference>
<name>A0A1C3XU73_9BRAD</name>
<organism evidence="1 2">
    <name type="scientific">Bradyrhizobium shewense</name>
    <dbReference type="NCBI Taxonomy" id="1761772"/>
    <lineage>
        <taxon>Bacteria</taxon>
        <taxon>Pseudomonadati</taxon>
        <taxon>Pseudomonadota</taxon>
        <taxon>Alphaproteobacteria</taxon>
        <taxon>Hyphomicrobiales</taxon>
        <taxon>Nitrobacteraceae</taxon>
        <taxon>Bradyrhizobium</taxon>
    </lineage>
</organism>